<proteinExistence type="inferred from homology"/>
<feature type="transmembrane region" description="Helical" evidence="9">
    <location>
        <begin position="117"/>
        <end position="138"/>
    </location>
</feature>
<keyword evidence="4 8" id="KW-0812">Transmembrane</keyword>
<name>A0A1Q9C6W5_SYMMI</name>
<evidence type="ECO:0000256" key="4">
    <source>
        <dbReference type="ARBA" id="ARBA00022692"/>
    </source>
</evidence>
<dbReference type="Gene3D" id="1.20.1720.10">
    <property type="entry name" value="Multidrug resistance protein D"/>
    <property type="match status" value="1"/>
</dbReference>
<accession>A0A1Q9C6W5</accession>
<feature type="transmembrane region" description="Helical" evidence="9">
    <location>
        <begin position="511"/>
        <end position="529"/>
    </location>
</feature>
<feature type="transmembrane region" description="Helical" evidence="9">
    <location>
        <begin position="83"/>
        <end position="105"/>
    </location>
</feature>
<evidence type="ECO:0000256" key="8">
    <source>
        <dbReference type="PROSITE-ProRule" id="PRU00282"/>
    </source>
</evidence>
<evidence type="ECO:0000256" key="1">
    <source>
        <dbReference type="ARBA" id="ARBA00004141"/>
    </source>
</evidence>
<feature type="transmembrane region" description="Helical" evidence="9">
    <location>
        <begin position="359"/>
        <end position="378"/>
    </location>
</feature>
<dbReference type="OrthoDB" id="409586at2759"/>
<feature type="repeat" description="Solcar" evidence="8">
    <location>
        <begin position="115"/>
        <end position="205"/>
    </location>
</feature>
<keyword evidence="7 8" id="KW-0472">Membrane</keyword>
<protein>
    <submittedName>
        <fullName evidence="10">Solute carrier family 25 member 38</fullName>
    </submittedName>
</protein>
<dbReference type="InterPro" id="IPR036259">
    <property type="entry name" value="MFS_trans_sf"/>
</dbReference>
<organism evidence="10 11">
    <name type="scientific">Symbiodinium microadriaticum</name>
    <name type="common">Dinoflagellate</name>
    <name type="synonym">Zooxanthella microadriatica</name>
    <dbReference type="NCBI Taxonomy" id="2951"/>
    <lineage>
        <taxon>Eukaryota</taxon>
        <taxon>Sar</taxon>
        <taxon>Alveolata</taxon>
        <taxon>Dinophyceae</taxon>
        <taxon>Suessiales</taxon>
        <taxon>Symbiodiniaceae</taxon>
        <taxon>Symbiodinium</taxon>
    </lineage>
</organism>
<dbReference type="InterPro" id="IPR023395">
    <property type="entry name" value="MCP_dom_sf"/>
</dbReference>
<evidence type="ECO:0000313" key="10">
    <source>
        <dbReference type="EMBL" id="OLP78617.1"/>
    </source>
</evidence>
<dbReference type="Proteomes" id="UP000186817">
    <property type="component" value="Unassembled WGS sequence"/>
</dbReference>
<comment type="similarity">
    <text evidence="2">Belongs to the mitochondrial carrier (TC 2.A.29) family.</text>
</comment>
<dbReference type="AlphaFoldDB" id="A0A1Q9C6W5"/>
<feature type="transmembrane region" description="Helical" evidence="9">
    <location>
        <begin position="535"/>
        <end position="555"/>
    </location>
</feature>
<evidence type="ECO:0000256" key="5">
    <source>
        <dbReference type="ARBA" id="ARBA00022737"/>
    </source>
</evidence>
<keyword evidence="11" id="KW-1185">Reference proteome</keyword>
<comment type="subcellular location">
    <subcellularLocation>
        <location evidence="1">Membrane</location>
        <topology evidence="1">Multi-pass membrane protein</topology>
    </subcellularLocation>
</comment>
<evidence type="ECO:0000256" key="7">
    <source>
        <dbReference type="ARBA" id="ARBA00023136"/>
    </source>
</evidence>
<reference evidence="10 11" key="1">
    <citation type="submission" date="2016-02" db="EMBL/GenBank/DDBJ databases">
        <title>Genome analysis of coral dinoflagellate symbionts highlights evolutionary adaptations to a symbiotic lifestyle.</title>
        <authorList>
            <person name="Aranda M."/>
            <person name="Li Y."/>
            <person name="Liew Y.J."/>
            <person name="Baumgarten S."/>
            <person name="Simakov O."/>
            <person name="Wilson M."/>
            <person name="Piel J."/>
            <person name="Ashoor H."/>
            <person name="Bougouffa S."/>
            <person name="Bajic V.B."/>
            <person name="Ryu T."/>
            <person name="Ravasi T."/>
            <person name="Bayer T."/>
            <person name="Micklem G."/>
            <person name="Kim H."/>
            <person name="Bhak J."/>
            <person name="Lajeunesse T.C."/>
            <person name="Voolstra C.R."/>
        </authorList>
    </citation>
    <scope>NUCLEOTIDE SEQUENCE [LARGE SCALE GENOMIC DNA]</scope>
    <source>
        <strain evidence="10 11">CCMP2467</strain>
    </source>
</reference>
<dbReference type="InterPro" id="IPR018108">
    <property type="entry name" value="MCP_transmembrane"/>
</dbReference>
<keyword evidence="6 9" id="KW-1133">Transmembrane helix</keyword>
<evidence type="ECO:0000256" key="6">
    <source>
        <dbReference type="ARBA" id="ARBA00022989"/>
    </source>
</evidence>
<evidence type="ECO:0000256" key="2">
    <source>
        <dbReference type="ARBA" id="ARBA00006375"/>
    </source>
</evidence>
<dbReference type="Gene3D" id="1.50.40.10">
    <property type="entry name" value="Mitochondrial carrier domain"/>
    <property type="match status" value="1"/>
</dbReference>
<feature type="transmembrane region" description="Helical" evidence="9">
    <location>
        <begin position="446"/>
        <end position="462"/>
    </location>
</feature>
<dbReference type="EMBL" id="LSRX01001588">
    <property type="protein sequence ID" value="OLP78617.1"/>
    <property type="molecule type" value="Genomic_DNA"/>
</dbReference>
<feature type="repeat" description="Solcar" evidence="8">
    <location>
        <begin position="217"/>
        <end position="308"/>
    </location>
</feature>
<evidence type="ECO:0000256" key="9">
    <source>
        <dbReference type="SAM" id="Phobius"/>
    </source>
</evidence>
<evidence type="ECO:0000313" key="11">
    <source>
        <dbReference type="Proteomes" id="UP000186817"/>
    </source>
</evidence>
<keyword evidence="5" id="KW-0677">Repeat</keyword>
<feature type="transmembrane region" description="Helical" evidence="9">
    <location>
        <begin position="325"/>
        <end position="347"/>
    </location>
</feature>
<dbReference type="GO" id="GO:0016020">
    <property type="term" value="C:membrane"/>
    <property type="evidence" value="ECO:0007669"/>
    <property type="project" value="UniProtKB-SubCell"/>
</dbReference>
<dbReference type="SUPFAM" id="SSF103473">
    <property type="entry name" value="MFS general substrate transporter"/>
    <property type="match status" value="1"/>
</dbReference>
<dbReference type="PROSITE" id="PS50920">
    <property type="entry name" value="SOLCAR"/>
    <property type="match status" value="2"/>
</dbReference>
<sequence>MAVASPGLWATCSQALETASVSMADPLVQQQAAEGAVLRAQAAFVAYPLDVLKTQVQSGHPRYSRLSSLPCLMKDYKLRIFRGYPGVGANSFIMGALMFGGYRFFDNFWALNHVPDYWRPALAGASIGSLCGFVATPLEQIKTIMALQESWLKEKKIKTRIYSSVLQGAYQAPLRLKFYAATPLVIRTSLFDGQLFFYNSRLREWVSHDGVACSSGMRFFVSTVGFMFAGLIAATVNYPFDRVKGLMMGEAYQASTGEVAQHSTLGTFRSICQKHGILGLFRGLPTRSMLHATVWCCVGLGREVLASKISSLSVLFVYYLRWPFYFFYAGSLLQSFVPTGVLFNIWAMDMTDEGDRTTFFGIIAAATILQSAVAPTVGEVVTDPATLLDFMVFFKLIAVLVAIFLLPESKGFSLRAGAGGVAPETTSDMSYWECCKRLVQDPTSRTVLILVLVSSAVTRGTADVSGQYNKNVFGMTSRLRATFTLIGVASGLFCNLVLLKLMKTRLSTKRQVLISMSAGMVSVFLNLVARSLGPLYVATALTGLTSLLGTFVNVLKVNVAQTSGMPAGAVVGLFESASELMALVGPPFFTAKKMAALERRMREEIHGQLSSLWLRLQIVEEKMMIETAAGPEADRIDVAGDLVLPGSAMSAVVPSTVADAKSRKGDIAARTPVFEPHIGEMEEEDQDEEPIPFADSLECRFGPGIHRRRLD</sequence>
<dbReference type="PANTHER" id="PTHR45667">
    <property type="entry name" value="S-ADENOSYLMETHIONINE MITOCHONDRIAL CARRIER PROTEIN"/>
    <property type="match status" value="1"/>
</dbReference>
<evidence type="ECO:0000256" key="3">
    <source>
        <dbReference type="ARBA" id="ARBA00022448"/>
    </source>
</evidence>
<comment type="caution">
    <text evidence="10">The sequence shown here is derived from an EMBL/GenBank/DDBJ whole genome shotgun (WGS) entry which is preliminary data.</text>
</comment>
<feature type="transmembrane region" description="Helical" evidence="9">
    <location>
        <begin position="384"/>
        <end position="406"/>
    </location>
</feature>
<keyword evidence="3" id="KW-0813">Transport</keyword>
<feature type="transmembrane region" description="Helical" evidence="9">
    <location>
        <begin position="217"/>
        <end position="238"/>
    </location>
</feature>
<gene>
    <name evidence="10" type="primary">SLC25A38</name>
    <name evidence="10" type="ORF">AK812_SmicGene41190</name>
</gene>
<feature type="transmembrane region" description="Helical" evidence="9">
    <location>
        <begin position="482"/>
        <end position="499"/>
    </location>
</feature>
<dbReference type="SUPFAM" id="SSF103506">
    <property type="entry name" value="Mitochondrial carrier"/>
    <property type="match status" value="1"/>
</dbReference>
<dbReference type="Pfam" id="PF00153">
    <property type="entry name" value="Mito_carr"/>
    <property type="match status" value="1"/>
</dbReference>